<sequence length="102" mass="11269">MRFLTRTTRSVAPTAAGEQLLLTMTPRLEEIEAELGVLTAQQGTPRGTIRITASGHAIHAVLWPKLPKFLRDYPGINVEMVVDYGLSDIVSERYDAGVRFGE</sequence>
<dbReference type="Gene3D" id="3.40.190.10">
    <property type="entry name" value="Periplasmic binding protein-like II"/>
    <property type="match status" value="1"/>
</dbReference>
<dbReference type="EMBL" id="CP060244">
    <property type="protein sequence ID" value="QNT77461.1"/>
    <property type="molecule type" value="Genomic_DNA"/>
</dbReference>
<dbReference type="GO" id="GO:0043565">
    <property type="term" value="F:sequence-specific DNA binding"/>
    <property type="evidence" value="ECO:0007669"/>
    <property type="project" value="TreeGrafter"/>
</dbReference>
<dbReference type="PANTHER" id="PTHR30537">
    <property type="entry name" value="HTH-TYPE TRANSCRIPTIONAL REGULATOR"/>
    <property type="match status" value="1"/>
</dbReference>
<name>A0A7H1NNV1_9PROT</name>
<keyword evidence="4" id="KW-1185">Reference proteome</keyword>
<dbReference type="SUPFAM" id="SSF53850">
    <property type="entry name" value="Periplasmic binding protein-like II"/>
    <property type="match status" value="1"/>
</dbReference>
<dbReference type="AlphaFoldDB" id="A0A7H1NNV1"/>
<dbReference type="InterPro" id="IPR005119">
    <property type="entry name" value="LysR_subst-bd"/>
</dbReference>
<dbReference type="Pfam" id="PF03466">
    <property type="entry name" value="LysR_substrate"/>
    <property type="match status" value="1"/>
</dbReference>
<proteinExistence type="inferred from homology"/>
<accession>A0A7H1NNV1</accession>
<organism evidence="3 4">
    <name type="scientific">Entomobacter blattae</name>
    <dbReference type="NCBI Taxonomy" id="2762277"/>
    <lineage>
        <taxon>Bacteria</taxon>
        <taxon>Pseudomonadati</taxon>
        <taxon>Pseudomonadota</taxon>
        <taxon>Alphaproteobacteria</taxon>
        <taxon>Acetobacterales</taxon>
        <taxon>Acetobacteraceae</taxon>
        <taxon>Entomobacter</taxon>
    </lineage>
</organism>
<gene>
    <name evidence="3" type="primary">pgrR_2</name>
    <name evidence="3" type="ORF">JGUZn3_02030</name>
</gene>
<dbReference type="GO" id="GO:0006351">
    <property type="term" value="P:DNA-templated transcription"/>
    <property type="evidence" value="ECO:0007669"/>
    <property type="project" value="TreeGrafter"/>
</dbReference>
<dbReference type="GO" id="GO:0003700">
    <property type="term" value="F:DNA-binding transcription factor activity"/>
    <property type="evidence" value="ECO:0007669"/>
    <property type="project" value="TreeGrafter"/>
</dbReference>
<dbReference type="PANTHER" id="PTHR30537:SF1">
    <property type="entry name" value="HTH-TYPE TRANSCRIPTIONAL REGULATOR PGRR"/>
    <property type="match status" value="1"/>
</dbReference>
<dbReference type="Proteomes" id="UP000516349">
    <property type="component" value="Chromosome"/>
</dbReference>
<evidence type="ECO:0000313" key="3">
    <source>
        <dbReference type="EMBL" id="QNT77461.1"/>
    </source>
</evidence>
<dbReference type="InterPro" id="IPR058163">
    <property type="entry name" value="LysR-type_TF_proteobact-type"/>
</dbReference>
<protein>
    <submittedName>
        <fullName evidence="3">HTH-type transcriptional regulator PgrR</fullName>
    </submittedName>
</protein>
<comment type="similarity">
    <text evidence="1">Belongs to the LysR transcriptional regulatory family.</text>
</comment>
<evidence type="ECO:0000256" key="1">
    <source>
        <dbReference type="ARBA" id="ARBA00009437"/>
    </source>
</evidence>
<evidence type="ECO:0000259" key="2">
    <source>
        <dbReference type="Pfam" id="PF03466"/>
    </source>
</evidence>
<reference evidence="3 4" key="1">
    <citation type="submission" date="2020-08" db="EMBL/GenBank/DDBJ databases">
        <title>Complete genome sequence of Entomobacter blattae G55GP.</title>
        <authorList>
            <person name="Poehlein A."/>
            <person name="Guzman J."/>
            <person name="Daniel R."/>
            <person name="Vilcinskas A."/>
        </authorList>
    </citation>
    <scope>NUCLEOTIDE SEQUENCE [LARGE SCALE GENOMIC DNA]</scope>
    <source>
        <strain evidence="3 4">G55GP</strain>
    </source>
</reference>
<feature type="domain" description="LysR substrate-binding" evidence="2">
    <location>
        <begin position="43"/>
        <end position="101"/>
    </location>
</feature>
<evidence type="ECO:0000313" key="4">
    <source>
        <dbReference type="Proteomes" id="UP000516349"/>
    </source>
</evidence>
<dbReference type="KEGG" id="ebla:JGUZn3_02030"/>